<dbReference type="SUPFAM" id="SSF54523">
    <property type="entry name" value="Pili subunits"/>
    <property type="match status" value="1"/>
</dbReference>
<dbReference type="Pfam" id="PF07963">
    <property type="entry name" value="N_methyl"/>
    <property type="match status" value="1"/>
</dbReference>
<dbReference type="AlphaFoldDB" id="A0A1G1ZKM7"/>
<accession>A0A1G1ZKM7</accession>
<organism evidence="2 3">
    <name type="scientific">Candidatus Harrisonbacteria bacterium RIFCSPLOWO2_01_FULL_44_18</name>
    <dbReference type="NCBI Taxonomy" id="1798407"/>
    <lineage>
        <taxon>Bacteria</taxon>
        <taxon>Candidatus Harrisoniibacteriota</taxon>
    </lineage>
</organism>
<protein>
    <recommendedName>
        <fullName evidence="4">Prepilin-type N-terminal cleavage/methylation domain-containing protein</fullName>
    </recommendedName>
</protein>
<dbReference type="EMBL" id="MHJJ01000014">
    <property type="protein sequence ID" value="OGY65178.1"/>
    <property type="molecule type" value="Genomic_DNA"/>
</dbReference>
<keyword evidence="1" id="KW-1133">Transmembrane helix</keyword>
<evidence type="ECO:0000313" key="3">
    <source>
        <dbReference type="Proteomes" id="UP000177942"/>
    </source>
</evidence>
<comment type="caution">
    <text evidence="2">The sequence shown here is derived from an EMBL/GenBank/DDBJ whole genome shotgun (WGS) entry which is preliminary data.</text>
</comment>
<keyword evidence="1" id="KW-0472">Membrane</keyword>
<dbReference type="InterPro" id="IPR012902">
    <property type="entry name" value="N_methyl_site"/>
</dbReference>
<proteinExistence type="predicted"/>
<dbReference type="STRING" id="1798407.A3A16_00595"/>
<evidence type="ECO:0000256" key="1">
    <source>
        <dbReference type="SAM" id="Phobius"/>
    </source>
</evidence>
<gene>
    <name evidence="2" type="ORF">A3A16_00595</name>
</gene>
<keyword evidence="1" id="KW-0812">Transmembrane</keyword>
<evidence type="ECO:0000313" key="2">
    <source>
        <dbReference type="EMBL" id="OGY65178.1"/>
    </source>
</evidence>
<name>A0A1G1ZKM7_9BACT</name>
<dbReference type="InterPro" id="IPR045584">
    <property type="entry name" value="Pilin-like"/>
</dbReference>
<sequence length="166" mass="17969">MATKRSGFTVVELLVAMTVFAVVITIATGSFIRALRTQQGTAALIAVNDNANLTLEQMAREIRTGQNFTSPNPQQLDFTSALAHQITYRLDLINQAIERTDNGVARPITASNVKVKKLSFVLIGDQLTDGRPPRVTITLTVGTDARNLQDVTATLQTTVSSRILDG</sequence>
<dbReference type="Proteomes" id="UP000177942">
    <property type="component" value="Unassembled WGS sequence"/>
</dbReference>
<dbReference type="NCBIfam" id="TIGR02532">
    <property type="entry name" value="IV_pilin_GFxxxE"/>
    <property type="match status" value="1"/>
</dbReference>
<reference evidence="2 3" key="1">
    <citation type="journal article" date="2016" name="Nat. Commun.">
        <title>Thousands of microbial genomes shed light on interconnected biogeochemical processes in an aquifer system.</title>
        <authorList>
            <person name="Anantharaman K."/>
            <person name="Brown C.T."/>
            <person name="Hug L.A."/>
            <person name="Sharon I."/>
            <person name="Castelle C.J."/>
            <person name="Probst A.J."/>
            <person name="Thomas B.C."/>
            <person name="Singh A."/>
            <person name="Wilkins M.J."/>
            <person name="Karaoz U."/>
            <person name="Brodie E.L."/>
            <person name="Williams K.H."/>
            <person name="Hubbard S.S."/>
            <person name="Banfield J.F."/>
        </authorList>
    </citation>
    <scope>NUCLEOTIDE SEQUENCE [LARGE SCALE GENOMIC DNA]</scope>
</reference>
<feature type="transmembrane region" description="Helical" evidence="1">
    <location>
        <begin position="13"/>
        <end position="32"/>
    </location>
</feature>
<evidence type="ECO:0008006" key="4">
    <source>
        <dbReference type="Google" id="ProtNLM"/>
    </source>
</evidence>